<dbReference type="InterPro" id="IPR010323">
    <property type="entry name" value="DUF924"/>
</dbReference>
<dbReference type="Gene3D" id="1.25.40.10">
    <property type="entry name" value="Tetratricopeptide repeat domain"/>
    <property type="match status" value="1"/>
</dbReference>
<evidence type="ECO:0000313" key="2">
    <source>
        <dbReference type="Proteomes" id="UP001214250"/>
    </source>
</evidence>
<dbReference type="EMBL" id="CP117811">
    <property type="protein sequence ID" value="WDE95557.1"/>
    <property type="molecule type" value="Genomic_DNA"/>
</dbReference>
<dbReference type="Proteomes" id="UP001214250">
    <property type="component" value="Chromosome 1"/>
</dbReference>
<organism evidence="1 2">
    <name type="scientific">Lentisphaera profundi</name>
    <dbReference type="NCBI Taxonomy" id="1658616"/>
    <lineage>
        <taxon>Bacteria</taxon>
        <taxon>Pseudomonadati</taxon>
        <taxon>Lentisphaerota</taxon>
        <taxon>Lentisphaeria</taxon>
        <taxon>Lentisphaerales</taxon>
        <taxon>Lentisphaeraceae</taxon>
        <taxon>Lentisphaera</taxon>
    </lineage>
</organism>
<dbReference type="RefSeq" id="WP_274149215.1">
    <property type="nucleotide sequence ID" value="NZ_CP117811.1"/>
</dbReference>
<protein>
    <submittedName>
        <fullName evidence="1">DUF924 domain-containing protein</fullName>
    </submittedName>
</protein>
<reference evidence="1 2" key="1">
    <citation type="submission" date="2023-02" db="EMBL/GenBank/DDBJ databases">
        <title>Genome sequence of Lentisphaera profundi SAORIC-696.</title>
        <authorList>
            <person name="Kim e."/>
            <person name="Cho J.-C."/>
            <person name="Choi A."/>
            <person name="Kang I."/>
        </authorList>
    </citation>
    <scope>NUCLEOTIDE SEQUENCE [LARGE SCALE GENOMIC DNA]</scope>
    <source>
        <strain evidence="1 2">SAORIC-696</strain>
    </source>
</reference>
<accession>A0ABY7VPD2</accession>
<dbReference type="SUPFAM" id="SSF48452">
    <property type="entry name" value="TPR-like"/>
    <property type="match status" value="1"/>
</dbReference>
<keyword evidence="2" id="KW-1185">Reference proteome</keyword>
<dbReference type="Pfam" id="PF06041">
    <property type="entry name" value="DUF924"/>
    <property type="match status" value="1"/>
</dbReference>
<dbReference type="Gene3D" id="1.20.58.320">
    <property type="entry name" value="TPR-like"/>
    <property type="match status" value="1"/>
</dbReference>
<gene>
    <name evidence="1" type="ORF">PQO03_07470</name>
</gene>
<name>A0ABY7VPD2_9BACT</name>
<evidence type="ECO:0000313" key="1">
    <source>
        <dbReference type="EMBL" id="WDE95557.1"/>
    </source>
</evidence>
<proteinExistence type="predicted"/>
<dbReference type="InterPro" id="IPR011990">
    <property type="entry name" value="TPR-like_helical_dom_sf"/>
</dbReference>
<sequence length="183" mass="21518">MIGHNNYDDVLSFWFHEIEPAKWWLKDIHFDALIKHRFLALHEQAKKCELFEWRDSAKGRLAEIIVLDQFSRNIFRDSPQAFSADPLALALSQEAISLAKHKDLNQIERSFLYMPYMHSESLSIHDIAVELYTDNGIQSNLDFEIQHRDIIEKFGRYPHRNSILNRLSTAEEIVFLKQANSSF</sequence>